<evidence type="ECO:0000256" key="1">
    <source>
        <dbReference type="SAM" id="MobiDB-lite"/>
    </source>
</evidence>
<dbReference type="AlphaFoldDB" id="A0A0D0CY75"/>
<feature type="transmembrane region" description="Helical" evidence="2">
    <location>
        <begin position="328"/>
        <end position="353"/>
    </location>
</feature>
<sequence length="480" mass="50417">MATADTAIPRLVVVDDTDPTIRYSGAFSLDSTGLLDKEGYGGPVFNRTITGTTTNGSLSYNFKGSFVRVMIAATGYYDWNCTVDNHLITSFTLNTYQVTNYIACDSAGTLAGSANVHTLDVNFFFTPTSPRSSSLWLDSIQYQPLASDPLDAVTLRVHNSDPSVSYGNSSGAWSYQGSGSNATDKDETSMTFNFNGTSASLYSVNWDEYNPTTAFYSIDGKSTNFDLPGKTTVANTGQLADVQNWPLFTTPGLAPSQHSLEVATAYNTTTSPQYLTISYFIIKTNPANSSSPEGSSSPTSGSGPSNSTTNPGSSGSSNSGRSSKNTPVGAIVGGVVGGGLGIIATMILIHLVLKKNRKCLLQGDPGAGTEGYHLSGIQMRSTAPSDRSSSATLSPGTLKLHSPLLAGAAGAAQIHSNPPSPLSDNDHSSGMFFLSSMQSQDSLGLRSVAGPYRGTSQSAVDPNMLHLEEKSEYGSVRGIY</sequence>
<accession>A0A0D0CY75</accession>
<reference evidence="3 4" key="1">
    <citation type="submission" date="2014-04" db="EMBL/GenBank/DDBJ databases">
        <title>Evolutionary Origins and Diversification of the Mycorrhizal Mutualists.</title>
        <authorList>
            <consortium name="DOE Joint Genome Institute"/>
            <consortium name="Mycorrhizal Genomics Consortium"/>
            <person name="Kohler A."/>
            <person name="Kuo A."/>
            <person name="Nagy L.G."/>
            <person name="Floudas D."/>
            <person name="Copeland A."/>
            <person name="Barry K.W."/>
            <person name="Cichocki N."/>
            <person name="Veneault-Fourrey C."/>
            <person name="LaButti K."/>
            <person name="Lindquist E.A."/>
            <person name="Lipzen A."/>
            <person name="Lundell T."/>
            <person name="Morin E."/>
            <person name="Murat C."/>
            <person name="Riley R."/>
            <person name="Ohm R."/>
            <person name="Sun H."/>
            <person name="Tunlid A."/>
            <person name="Henrissat B."/>
            <person name="Grigoriev I.V."/>
            <person name="Hibbett D.S."/>
            <person name="Martin F."/>
        </authorList>
    </citation>
    <scope>NUCLEOTIDE SEQUENCE [LARGE SCALE GENOMIC DNA]</scope>
    <source>
        <strain evidence="3 4">FD-317 M1</strain>
    </source>
</reference>
<keyword evidence="2" id="KW-0812">Transmembrane</keyword>
<dbReference type="Proteomes" id="UP000053593">
    <property type="component" value="Unassembled WGS sequence"/>
</dbReference>
<evidence type="ECO:0000256" key="2">
    <source>
        <dbReference type="SAM" id="Phobius"/>
    </source>
</evidence>
<dbReference type="EMBL" id="KN834772">
    <property type="protein sequence ID" value="KIK61283.1"/>
    <property type="molecule type" value="Genomic_DNA"/>
</dbReference>
<organism evidence="3 4">
    <name type="scientific">Collybiopsis luxurians FD-317 M1</name>
    <dbReference type="NCBI Taxonomy" id="944289"/>
    <lineage>
        <taxon>Eukaryota</taxon>
        <taxon>Fungi</taxon>
        <taxon>Dikarya</taxon>
        <taxon>Basidiomycota</taxon>
        <taxon>Agaricomycotina</taxon>
        <taxon>Agaricomycetes</taxon>
        <taxon>Agaricomycetidae</taxon>
        <taxon>Agaricales</taxon>
        <taxon>Marasmiineae</taxon>
        <taxon>Omphalotaceae</taxon>
        <taxon>Collybiopsis</taxon>
        <taxon>Collybiopsis luxurians</taxon>
    </lineage>
</organism>
<dbReference type="HOGENOM" id="CLU_030442_0_0_1"/>
<name>A0A0D0CY75_9AGAR</name>
<protein>
    <recommendedName>
        <fullName evidence="5">Mid2 domain-containing protein</fullName>
    </recommendedName>
</protein>
<evidence type="ECO:0000313" key="4">
    <source>
        <dbReference type="Proteomes" id="UP000053593"/>
    </source>
</evidence>
<proteinExistence type="predicted"/>
<feature type="region of interest" description="Disordered" evidence="1">
    <location>
        <begin position="288"/>
        <end position="325"/>
    </location>
</feature>
<dbReference type="OrthoDB" id="3029306at2759"/>
<keyword evidence="2" id="KW-0472">Membrane</keyword>
<keyword evidence="4" id="KW-1185">Reference proteome</keyword>
<evidence type="ECO:0000313" key="3">
    <source>
        <dbReference type="EMBL" id="KIK61283.1"/>
    </source>
</evidence>
<evidence type="ECO:0008006" key="5">
    <source>
        <dbReference type="Google" id="ProtNLM"/>
    </source>
</evidence>
<dbReference type="Gene3D" id="2.60.120.260">
    <property type="entry name" value="Galactose-binding domain-like"/>
    <property type="match status" value="2"/>
</dbReference>
<gene>
    <name evidence="3" type="ORF">GYMLUDRAFT_261159</name>
</gene>
<keyword evidence="2" id="KW-1133">Transmembrane helix</keyword>